<keyword evidence="4 6" id="KW-0804">Transcription</keyword>
<accession>A0AAV2D3X1</accession>
<keyword evidence="3 6" id="KW-0240">DNA-directed RNA polymerase</keyword>
<feature type="region of interest" description="Disordered" evidence="7">
    <location>
        <begin position="1"/>
        <end position="25"/>
    </location>
</feature>
<dbReference type="GO" id="GO:0005666">
    <property type="term" value="C:RNA polymerase III complex"/>
    <property type="evidence" value="ECO:0007669"/>
    <property type="project" value="UniProtKB-UniRule"/>
</dbReference>
<evidence type="ECO:0000256" key="6">
    <source>
        <dbReference type="PIRNR" id="PIRNR028763"/>
    </source>
</evidence>
<dbReference type="InterPro" id="IPR007832">
    <property type="entry name" value="RNA_pol_Rpc34"/>
</dbReference>
<dbReference type="AlphaFoldDB" id="A0AAV2D3X1"/>
<evidence type="ECO:0000313" key="9">
    <source>
        <dbReference type="Proteomes" id="UP001497516"/>
    </source>
</evidence>
<comment type="similarity">
    <text evidence="2 6">Belongs to the eukaryotic RPC34/RPC39 RNA polymerase subunit family.</text>
</comment>
<dbReference type="SUPFAM" id="SSF46785">
    <property type="entry name" value="Winged helix' DNA-binding domain"/>
    <property type="match status" value="1"/>
</dbReference>
<dbReference type="GO" id="GO:0005654">
    <property type="term" value="C:nucleoplasm"/>
    <property type="evidence" value="ECO:0007669"/>
    <property type="project" value="UniProtKB-ARBA"/>
</dbReference>
<keyword evidence="9" id="KW-1185">Reference proteome</keyword>
<dbReference type="PANTHER" id="PTHR12780">
    <property type="entry name" value="RNA POLYMERASE III DNA DIRECTED , 39KD SUBUNIT-RELATED"/>
    <property type="match status" value="1"/>
</dbReference>
<evidence type="ECO:0000256" key="7">
    <source>
        <dbReference type="SAM" id="MobiDB-lite"/>
    </source>
</evidence>
<dbReference type="Proteomes" id="UP001497516">
    <property type="component" value="Chromosome 10"/>
</dbReference>
<evidence type="ECO:0000256" key="4">
    <source>
        <dbReference type="ARBA" id="ARBA00023163"/>
    </source>
</evidence>
<proteinExistence type="inferred from homology"/>
<evidence type="ECO:0000256" key="3">
    <source>
        <dbReference type="ARBA" id="ARBA00022478"/>
    </source>
</evidence>
<dbReference type="InterPro" id="IPR036388">
    <property type="entry name" value="WH-like_DNA-bd_sf"/>
</dbReference>
<reference evidence="8 9" key="1">
    <citation type="submission" date="2024-04" db="EMBL/GenBank/DDBJ databases">
        <authorList>
            <person name="Fracassetti M."/>
        </authorList>
    </citation>
    <scope>NUCLEOTIDE SEQUENCE [LARGE SCALE GENOMIC DNA]</scope>
</reference>
<comment type="function">
    <text evidence="6">DNA-dependent RNA polymerase catalyzes the transcription of DNA into RNA using the four ribonucleoside triphosphates as substrates. Specific peripheric component of RNA polymerase III which synthesizes small RNAs, such as 5S rRNA and tRNAs.</text>
</comment>
<comment type="subcellular location">
    <subcellularLocation>
        <location evidence="1 6">Nucleus</location>
    </subcellularLocation>
</comment>
<evidence type="ECO:0000256" key="5">
    <source>
        <dbReference type="ARBA" id="ARBA00023242"/>
    </source>
</evidence>
<gene>
    <name evidence="8" type="ORF">LTRI10_LOCUS10083</name>
</gene>
<evidence type="ECO:0000313" key="8">
    <source>
        <dbReference type="EMBL" id="CAL1363794.1"/>
    </source>
</evidence>
<dbReference type="PIRSF" id="PIRSF028763">
    <property type="entry name" value="RNA_pol_Rpc34"/>
    <property type="match status" value="1"/>
</dbReference>
<dbReference type="FunFam" id="1.10.10.10:FF:000116">
    <property type="entry name" value="DNA-directed RNA polymerase III subunit RPC6"/>
    <property type="match status" value="1"/>
</dbReference>
<dbReference type="Pfam" id="PF05158">
    <property type="entry name" value="RNA_pol_Rpc34"/>
    <property type="match status" value="2"/>
</dbReference>
<evidence type="ECO:0000256" key="2">
    <source>
        <dbReference type="ARBA" id="ARBA00011038"/>
    </source>
</evidence>
<protein>
    <recommendedName>
        <fullName evidence="6">DNA-directed RNA polymerase III subunit RPC6</fullName>
        <shortName evidence="6">RNA polymerase III subunit C6</shortName>
    </recommendedName>
</protein>
<name>A0AAV2D3X1_9ROSI</name>
<dbReference type="EMBL" id="OZ034814">
    <property type="protein sequence ID" value="CAL1363794.1"/>
    <property type="molecule type" value="Genomic_DNA"/>
</dbReference>
<keyword evidence="5 6" id="KW-0539">Nucleus</keyword>
<dbReference type="GO" id="GO:0006383">
    <property type="term" value="P:transcription by RNA polymerase III"/>
    <property type="evidence" value="ECO:0007669"/>
    <property type="project" value="UniProtKB-UniRule"/>
</dbReference>
<dbReference type="InterPro" id="IPR016049">
    <property type="entry name" value="RNA_pol_Rpc34-like"/>
</dbReference>
<organism evidence="8 9">
    <name type="scientific">Linum trigynum</name>
    <dbReference type="NCBI Taxonomy" id="586398"/>
    <lineage>
        <taxon>Eukaryota</taxon>
        <taxon>Viridiplantae</taxon>
        <taxon>Streptophyta</taxon>
        <taxon>Embryophyta</taxon>
        <taxon>Tracheophyta</taxon>
        <taxon>Spermatophyta</taxon>
        <taxon>Magnoliopsida</taxon>
        <taxon>eudicotyledons</taxon>
        <taxon>Gunneridae</taxon>
        <taxon>Pentapetalae</taxon>
        <taxon>rosids</taxon>
        <taxon>fabids</taxon>
        <taxon>Malpighiales</taxon>
        <taxon>Linaceae</taxon>
        <taxon>Linum</taxon>
    </lineage>
</organism>
<dbReference type="InterPro" id="IPR036390">
    <property type="entry name" value="WH_DNA-bd_sf"/>
</dbReference>
<evidence type="ECO:0000256" key="1">
    <source>
        <dbReference type="ARBA" id="ARBA00004123"/>
    </source>
</evidence>
<dbReference type="Gene3D" id="1.10.10.10">
    <property type="entry name" value="Winged helix-like DNA-binding domain superfamily/Winged helix DNA-binding domain"/>
    <property type="match status" value="1"/>
</dbReference>
<dbReference type="GO" id="GO:0005737">
    <property type="term" value="C:cytoplasm"/>
    <property type="evidence" value="ECO:0007669"/>
    <property type="project" value="UniProtKB-ARBA"/>
</dbReference>
<sequence length="245" mass="26854">MSRLQSPSALKRKRPDSNSQGMTDQERVVYKLIHEKENMGIWVRDIKRSSNLQDTIVNKSIKSLLDKGMIKEVVNVQNKTRKTYLAAEFEPSPELTGGAWYDDGNLDVDFINAVKKLCSQKIKQLKVATVESVMDSVKASGAFKADLKKNHFEEIFGALVLDNEVMEVESNGMGEFAGIKVGKVCYKAIGKRRVGAAAAAAAAAEPRIGAMASIPCGVCPRISSCTPDGVISPGTCVYYQKWLDF</sequence>